<feature type="domain" description="CobN/magnesium chelatase" evidence="2">
    <location>
        <begin position="140"/>
        <end position="1255"/>
    </location>
</feature>
<dbReference type="PANTHER" id="PTHR44119:SF4">
    <property type="entry name" value="AEROBIC COBALTOCHELATASE SUBUNIT COBN"/>
    <property type="match status" value="1"/>
</dbReference>
<dbReference type="InterPro" id="IPR011953">
    <property type="entry name" value="Cobalto_CobN"/>
</dbReference>
<dbReference type="RefSeq" id="WP_408213115.1">
    <property type="nucleotide sequence ID" value="NZ_JAQQBZ010000008.1"/>
</dbReference>
<proteinExistence type="predicted"/>
<accession>A0ABW9D831</accession>
<sequence>MHLLRTTPGGFVDDTQGVIRIDQQPAEIVVLSSADTTLSLLASVFPRLGEGFPSLRLANVTYLRQPASVDFYVEDVLQHARVVVVDHLGGEAYWPYGIEQVVALAERKQQTLAMFSGDLQEDPNLLARSTADADLCHQLWRYLREGGAQNAEAFLRCIAHRTFGWGREPAPPRALPAATLYHPERDTPSVADWQARWRVGAPVAAILFYKAHLQAANTAVFDALIDALEAQGLNPLPVAITSLKDAMSRDVVQSLCAQHKVALVLNTTAFAASAIDDPEPLALAGDAPVLQVILSGGNREDWLKDNQGLNSRDIAMHIALPEVDGRIITRAISFKGLAYRCPHTEVDVVRYQPDLERVGFLAELSRRWCRLGTLDNADKKLALILANYPMSEGRIGNGVGLDTPASVVGILAMLRDEGYRLADLPADGGALLQKLTEGVTNDPVVRDLRPALQSLALDDYLIYFNALPADAREALNARWGTPEQDPTLRRGRFMIAGWRCGQVFVGIQPSRSREQGDYASYHDAELVPPHAYLAFYFWLRHQFGIDAVVHVGKHGNLEWLPGKSVALSEACWPDLILGPMPHLYPFIVNDPGEGSQAKRRAQAVIIDHLMPPLTRAETYGPLQDLERQVDEYYEALMVDPRRSKLLRRTILATIVEHKLHEELSLAAPNGQDAEDTLLTRVDAWLCELKEAQIRDGLHTFGQSPDGVQRRDTLLALGRFPVGDGQGGKAGLIDALARDLRMDHLFDPLSVDWSAVWDGPRPDVLQRVSDAPWRHCGDTRERLELLAAEMLRGVCGDCVDRGDGDARAEVDLTPAAGGLPQAERVIERLRNDVLPRLDACGPQEMMQLKRGLEGRFVPPGPSGSPSRGRPDVLPTGRNFYSVDTRAVPTQAAWSLGLKSAQQLIERHLQEKGDYPRAIGLSVWGTATMRTGGDDIAQALALLGVRPKWAPGSHRVTDFEIMPIDAFDRPRIDVTLRVSGFFRDAFANVMHLFDAAVQAVAELDEPEDLNPIRARVLRERDALVARGMDAAEARRRAGWRVFSARPGAYGAGLLDMIDSQQWQTDADLANAYQAWGGYAYTQKSAGEEARQAFGVRLAAMDVVLQNQDNREHDLLDSNDYYQFQGGMVAAVRHLAGDQPSVYHADHSNPAAPRVRTLHEEIARVIRSRVVNPKWLDGVKRHGYKGAAEIAATVDYLYGYDATARVVADHQYALVTDAYLNDAGTREFLQRHNPHAFHSICERLLEAMQRGLWQAPGEYRGQVERHLLASEQQIEGARI</sequence>
<dbReference type="EC" id="6.6.1.2" evidence="1"/>
<dbReference type="Proteomes" id="UP001629367">
    <property type="component" value="Unassembled WGS sequence"/>
</dbReference>
<gene>
    <name evidence="3" type="primary">cobN</name>
    <name evidence="3" type="ORF">PQQ68_15135</name>
</gene>
<dbReference type="GO" id="GO:0051116">
    <property type="term" value="F:cobaltochelatase activity"/>
    <property type="evidence" value="ECO:0007669"/>
    <property type="project" value="UniProtKB-EC"/>
</dbReference>
<dbReference type="PANTHER" id="PTHR44119">
    <property type="entry name" value="MAGNESIUM-CHELATASE SUBUNIT CHLH, CHLOROPLASTIC"/>
    <property type="match status" value="1"/>
</dbReference>
<name>A0ABW9D831_9BURK</name>
<evidence type="ECO:0000259" key="2">
    <source>
        <dbReference type="Pfam" id="PF02514"/>
    </source>
</evidence>
<dbReference type="CDD" id="cd10150">
    <property type="entry name" value="CobN_like"/>
    <property type="match status" value="1"/>
</dbReference>
<dbReference type="NCBIfam" id="TIGR02257">
    <property type="entry name" value="cobalto_cobN"/>
    <property type="match status" value="1"/>
</dbReference>
<protein>
    <recommendedName>
        <fullName evidence="1">Cobaltochelatase subunit CobN</fullName>
        <ecNumber evidence="1">6.6.1.2</ecNumber>
    </recommendedName>
</protein>
<evidence type="ECO:0000313" key="4">
    <source>
        <dbReference type="Proteomes" id="UP001629367"/>
    </source>
</evidence>
<keyword evidence="3" id="KW-0436">Ligase</keyword>
<reference evidence="3 4" key="1">
    <citation type="journal article" date="2024" name="Chem. Sci.">
        <title>Discovery of megapolipeptins by genome mining of a Burkholderiales bacteria collection.</title>
        <authorList>
            <person name="Paulo B.S."/>
            <person name="Recchia M.J.J."/>
            <person name="Lee S."/>
            <person name="Fergusson C.H."/>
            <person name="Romanowski S.B."/>
            <person name="Hernandez A."/>
            <person name="Krull N."/>
            <person name="Liu D.Y."/>
            <person name="Cavanagh H."/>
            <person name="Bos A."/>
            <person name="Gray C.A."/>
            <person name="Murphy B.T."/>
            <person name="Linington R.G."/>
            <person name="Eustaquio A.S."/>
        </authorList>
    </citation>
    <scope>NUCLEOTIDE SEQUENCE [LARGE SCALE GENOMIC DNA]</scope>
    <source>
        <strain evidence="3 4">RL17-335-BIF-A</strain>
    </source>
</reference>
<organism evidence="3 4">
    <name type="scientific">Paraburkholderia dilworthii</name>
    <dbReference type="NCBI Taxonomy" id="948106"/>
    <lineage>
        <taxon>Bacteria</taxon>
        <taxon>Pseudomonadati</taxon>
        <taxon>Pseudomonadota</taxon>
        <taxon>Betaproteobacteria</taxon>
        <taxon>Burkholderiales</taxon>
        <taxon>Burkholderiaceae</taxon>
        <taxon>Paraburkholderia</taxon>
    </lineage>
</organism>
<keyword evidence="4" id="KW-1185">Reference proteome</keyword>
<dbReference type="InterPro" id="IPR003672">
    <property type="entry name" value="CobN/Mg_chltase"/>
</dbReference>
<dbReference type="EMBL" id="JAQQBZ010000008">
    <property type="protein sequence ID" value="MFM0594361.1"/>
    <property type="molecule type" value="Genomic_DNA"/>
</dbReference>
<dbReference type="Pfam" id="PF02514">
    <property type="entry name" value="CobN-Mg_chel"/>
    <property type="match status" value="1"/>
</dbReference>
<comment type="caution">
    <text evidence="3">The sequence shown here is derived from an EMBL/GenBank/DDBJ whole genome shotgun (WGS) entry which is preliminary data.</text>
</comment>
<evidence type="ECO:0000313" key="3">
    <source>
        <dbReference type="EMBL" id="MFM0594361.1"/>
    </source>
</evidence>
<evidence type="ECO:0000256" key="1">
    <source>
        <dbReference type="NCBIfam" id="TIGR02257"/>
    </source>
</evidence>